<dbReference type="RefSeq" id="WP_104372513.1">
    <property type="nucleotide sequence ID" value="NZ_BFAV01000130.1"/>
</dbReference>
<dbReference type="Proteomes" id="UP000239549">
    <property type="component" value="Unassembled WGS sequence"/>
</dbReference>
<sequence length="535" mass="61957">MKNKKTILIVSIFILALIISLFFTVLHVQSQITDLFRLNKELQEEGYYMADFEFKMMGMAYWLDHGHYHTALSRLNQLHRQLKTREGLIKMPKFKNKEDELDFYLNLQNARTGAFMDDSYPYCTYNEPTENILSHIDALAEETGQPLRLKYPLKYLDDINTPEKLKAFLEDVSNVGWIASRFPQTTFLFARSLLSYYNGEGVIGEHNLYNFSPEWKQTLLQWFYDNQDRRTGFWGPRSRTSGQLLKRDLTNTASIIKTFIDRNGSDIHQSFPLRYRKEMFKTALGVMSEPIPSDEDLDEWHEWSLKMGKGIIMLTRYLWKDASEDDKAKAKALIEGFVKVAFEKYYVAGEGAFSYYPASEHATLDGTGGKINEFTDIGFFSAEKQKELWGNPEESIIDLGVCNVSILTENNFALITNHPEVNSLRFYDTIPDFGDLTSGVFAVAYPQKSSVRDIMDFTPKMKHWLNTTSQSIGNWVSKEATAQSMNTLEIEEVLIYEDGISLKTMNEFLQKNKRFVVLGFDVLQIPRYKIIFDKK</sequence>
<keyword evidence="2" id="KW-1185">Reference proteome</keyword>
<dbReference type="EMBL" id="BFAV01000130">
    <property type="protein sequence ID" value="GBF34227.1"/>
    <property type="molecule type" value="Genomic_DNA"/>
</dbReference>
<protein>
    <submittedName>
        <fullName evidence="1">Uncharacterized protein</fullName>
    </submittedName>
</protein>
<gene>
    <name evidence="1" type="ORF">DCCM_3339</name>
</gene>
<name>A0A2L2XD05_9FIRM</name>
<dbReference type="AlphaFoldDB" id="A0A2L2XD05"/>
<reference evidence="2" key="1">
    <citation type="submission" date="2018-02" db="EMBL/GenBank/DDBJ databases">
        <title>Genome sequence of Desulfocucumis palustris strain NAW-5.</title>
        <authorList>
            <person name="Watanabe M."/>
            <person name="Kojima H."/>
            <person name="Fukui M."/>
        </authorList>
    </citation>
    <scope>NUCLEOTIDE SEQUENCE [LARGE SCALE GENOMIC DNA]</scope>
    <source>
        <strain evidence="2">NAW-5</strain>
    </source>
</reference>
<proteinExistence type="predicted"/>
<evidence type="ECO:0000313" key="1">
    <source>
        <dbReference type="EMBL" id="GBF34227.1"/>
    </source>
</evidence>
<accession>A0A2L2XD05</accession>
<evidence type="ECO:0000313" key="2">
    <source>
        <dbReference type="Proteomes" id="UP000239549"/>
    </source>
</evidence>
<comment type="caution">
    <text evidence="1">The sequence shown here is derived from an EMBL/GenBank/DDBJ whole genome shotgun (WGS) entry which is preliminary data.</text>
</comment>
<dbReference type="OrthoDB" id="8453416at2"/>
<organism evidence="1 2">
    <name type="scientific">Desulfocucumis palustris</name>
    <dbReference type="NCBI Taxonomy" id="1898651"/>
    <lineage>
        <taxon>Bacteria</taxon>
        <taxon>Bacillati</taxon>
        <taxon>Bacillota</taxon>
        <taxon>Clostridia</taxon>
        <taxon>Eubacteriales</taxon>
        <taxon>Desulfocucumaceae</taxon>
        <taxon>Desulfocucumis</taxon>
    </lineage>
</organism>